<dbReference type="HAMAP" id="MF_00813">
    <property type="entry name" value="Allantoicase"/>
    <property type="match status" value="1"/>
</dbReference>
<accession>V5EWU6</accession>
<organism evidence="12 13">
    <name type="scientific">Kalmanozyma brasiliensis (strain GHG001)</name>
    <name type="common">Yeast</name>
    <name type="synonym">Pseudozyma brasiliensis</name>
    <dbReference type="NCBI Taxonomy" id="1365824"/>
    <lineage>
        <taxon>Eukaryota</taxon>
        <taxon>Fungi</taxon>
        <taxon>Dikarya</taxon>
        <taxon>Basidiomycota</taxon>
        <taxon>Ustilaginomycotina</taxon>
        <taxon>Ustilaginomycetes</taxon>
        <taxon>Ustilaginales</taxon>
        <taxon>Ustilaginaceae</taxon>
        <taxon>Kalmanozyma</taxon>
    </lineage>
</organism>
<dbReference type="InterPro" id="IPR011051">
    <property type="entry name" value="RmlC_Cupin_sf"/>
</dbReference>
<feature type="domain" description="Allantoicase" evidence="11">
    <location>
        <begin position="215"/>
        <end position="355"/>
    </location>
</feature>
<keyword evidence="5" id="KW-0659">Purine metabolism</keyword>
<comment type="catalytic activity">
    <reaction evidence="1">
        <text>allantoate + H2O = (S)-ureidoglycolate + urea</text>
        <dbReference type="Rhea" id="RHEA:11016"/>
        <dbReference type="ChEBI" id="CHEBI:15377"/>
        <dbReference type="ChEBI" id="CHEBI:16199"/>
        <dbReference type="ChEBI" id="CHEBI:17536"/>
        <dbReference type="ChEBI" id="CHEBI:57296"/>
        <dbReference type="EC" id="3.5.3.4"/>
    </reaction>
</comment>
<comment type="function">
    <text evidence="9">Utilization of purines as secondary nitrogen sources, when primary sources are limiting.</text>
</comment>
<proteinExistence type="inferred from homology"/>
<dbReference type="InterPro" id="IPR015908">
    <property type="entry name" value="Allantoicase_dom"/>
</dbReference>
<dbReference type="GO" id="GO:0006144">
    <property type="term" value="P:purine nucleobase metabolic process"/>
    <property type="evidence" value="ECO:0007669"/>
    <property type="project" value="UniProtKB-KW"/>
</dbReference>
<dbReference type="PANTHER" id="PTHR12045:SF3">
    <property type="entry name" value="INACTIVE ALLANTOICASE-RELATED"/>
    <property type="match status" value="1"/>
</dbReference>
<dbReference type="InterPro" id="IPR005164">
    <property type="entry name" value="Allantoicase"/>
</dbReference>
<dbReference type="RefSeq" id="XP_016292862.1">
    <property type="nucleotide sequence ID" value="XM_016437362.1"/>
</dbReference>
<evidence type="ECO:0000313" key="13">
    <source>
        <dbReference type="Proteomes" id="UP000019377"/>
    </source>
</evidence>
<dbReference type="AlphaFoldDB" id="V5EWU6"/>
<dbReference type="GeneID" id="27420034"/>
<evidence type="ECO:0000259" key="11">
    <source>
        <dbReference type="Pfam" id="PF03561"/>
    </source>
</evidence>
<comment type="pathway">
    <text evidence="10">Nitrogen metabolism; (S)-allantoin degradation; (S)-ureidoglycolate from allantoate (aminidohydrolase route): step 1/1.</text>
</comment>
<name>V5EWU6_KALBG</name>
<dbReference type="STRING" id="1365824.V5EWU6"/>
<dbReference type="GO" id="GO:0004848">
    <property type="term" value="F:ureidoglycolate hydrolase activity"/>
    <property type="evidence" value="ECO:0007669"/>
    <property type="project" value="InterPro"/>
</dbReference>
<dbReference type="Pfam" id="PF03561">
    <property type="entry name" value="Allantoicase"/>
    <property type="match status" value="2"/>
</dbReference>
<evidence type="ECO:0000256" key="10">
    <source>
        <dbReference type="ARBA" id="ARBA00060607"/>
    </source>
</evidence>
<dbReference type="HOGENOM" id="CLU_018495_0_0_1"/>
<dbReference type="eggNOG" id="KOG4145">
    <property type="taxonomic scope" value="Eukaryota"/>
</dbReference>
<dbReference type="EMBL" id="KI545862">
    <property type="protein sequence ID" value="EST07873.1"/>
    <property type="molecule type" value="Genomic_DNA"/>
</dbReference>
<keyword evidence="6" id="KW-0378">Hydrolase</keyword>
<dbReference type="InterPro" id="IPR024060">
    <property type="entry name" value="Ureidoglycolate_lyase_dom_sf"/>
</dbReference>
<dbReference type="FunFam" id="2.60.120.260:FF:000078">
    <property type="entry name" value="DAL2p Allantoicase"/>
    <property type="match status" value="1"/>
</dbReference>
<dbReference type="InterPro" id="IPR008979">
    <property type="entry name" value="Galactose-bd-like_sf"/>
</dbReference>
<dbReference type="GO" id="GO:0004037">
    <property type="term" value="F:allantoicase activity"/>
    <property type="evidence" value="ECO:0007669"/>
    <property type="project" value="UniProtKB-EC"/>
</dbReference>
<evidence type="ECO:0000256" key="7">
    <source>
        <dbReference type="ARBA" id="ARBA00023239"/>
    </source>
</evidence>
<dbReference type="NCBIfam" id="TIGR02961">
    <property type="entry name" value="allantoicase"/>
    <property type="match status" value="1"/>
</dbReference>
<dbReference type="Gene3D" id="2.60.120.480">
    <property type="entry name" value="Ureidoglycolate hydrolase"/>
    <property type="match status" value="1"/>
</dbReference>
<dbReference type="InterPro" id="IPR047233">
    <property type="entry name" value="UAH_cupin"/>
</dbReference>
<dbReference type="EC" id="3.5.3.4" evidence="4"/>
<dbReference type="OMA" id="SVYRCKP"/>
<evidence type="ECO:0000256" key="6">
    <source>
        <dbReference type="ARBA" id="ARBA00022801"/>
    </source>
</evidence>
<keyword evidence="13" id="KW-1185">Reference proteome</keyword>
<dbReference type="OrthoDB" id="10266039at2759"/>
<evidence type="ECO:0000256" key="3">
    <source>
        <dbReference type="ARBA" id="ARBA00011738"/>
    </source>
</evidence>
<protein>
    <recommendedName>
        <fullName evidence="4">allantoicase</fullName>
        <ecNumber evidence="4">3.5.3.4</ecNumber>
    </recommendedName>
</protein>
<dbReference type="GO" id="GO:0000256">
    <property type="term" value="P:allantoin catabolic process"/>
    <property type="evidence" value="ECO:0007669"/>
    <property type="project" value="InterPro"/>
</dbReference>
<dbReference type="SUPFAM" id="SSF51182">
    <property type="entry name" value="RmlC-like cupins"/>
    <property type="match status" value="1"/>
</dbReference>
<dbReference type="FunFam" id="2.60.120.260:FF:000059">
    <property type="entry name" value="Probable allantoicase"/>
    <property type="match status" value="1"/>
</dbReference>
<keyword evidence="7" id="KW-0456">Lyase</keyword>
<comment type="similarity">
    <text evidence="2">Belongs to the allantoicase family.</text>
</comment>
<dbReference type="Proteomes" id="UP000019377">
    <property type="component" value="Unassembled WGS sequence"/>
</dbReference>
<dbReference type="InterPro" id="IPR007247">
    <property type="entry name" value="Ureidogly_lyase"/>
</dbReference>
<dbReference type="CDD" id="cd20298">
    <property type="entry name" value="cupin_UAH"/>
    <property type="match status" value="1"/>
</dbReference>
<dbReference type="PANTHER" id="PTHR12045">
    <property type="entry name" value="ALLANTOICASE"/>
    <property type="match status" value="1"/>
</dbReference>
<feature type="domain" description="Allantoicase" evidence="11">
    <location>
        <begin position="26"/>
        <end position="183"/>
    </location>
</feature>
<dbReference type="Pfam" id="PF04115">
    <property type="entry name" value="Ureidogly_lyase"/>
    <property type="match status" value="1"/>
</dbReference>
<dbReference type="GO" id="GO:0050385">
    <property type="term" value="F:ureidoglycolate lyase activity"/>
    <property type="evidence" value="ECO:0007669"/>
    <property type="project" value="UniProtKB-EC"/>
</dbReference>
<evidence type="ECO:0000256" key="8">
    <source>
        <dbReference type="ARBA" id="ARBA00047684"/>
    </source>
</evidence>
<dbReference type="Gene3D" id="2.60.120.260">
    <property type="entry name" value="Galactose-binding domain-like"/>
    <property type="match status" value="2"/>
</dbReference>
<comment type="catalytic activity">
    <reaction evidence="8">
        <text>(S)-ureidoglycolate = urea + glyoxylate</text>
        <dbReference type="Rhea" id="RHEA:11304"/>
        <dbReference type="ChEBI" id="CHEBI:16199"/>
        <dbReference type="ChEBI" id="CHEBI:36655"/>
        <dbReference type="ChEBI" id="CHEBI:57296"/>
        <dbReference type="EC" id="4.3.2.3"/>
    </reaction>
</comment>
<evidence type="ECO:0000256" key="2">
    <source>
        <dbReference type="ARBA" id="ARBA00009242"/>
    </source>
</evidence>
<evidence type="ECO:0000313" key="12">
    <source>
        <dbReference type="EMBL" id="EST07873.1"/>
    </source>
</evidence>
<evidence type="ECO:0000256" key="5">
    <source>
        <dbReference type="ARBA" id="ARBA00022631"/>
    </source>
</evidence>
<dbReference type="SUPFAM" id="SSF49785">
    <property type="entry name" value="Galactose-binding domain-like"/>
    <property type="match status" value="2"/>
</dbReference>
<reference evidence="13" key="1">
    <citation type="journal article" date="2013" name="Genome Announc.">
        <title>Draft genome sequence of Pseudozyma brasiliensis sp. nov. strain GHG001, a high producer of endo-1,4-xylanase isolated from an insect pest of sugarcane.</title>
        <authorList>
            <person name="Oliveira J.V.D.C."/>
            <person name="dos Santos R.A.C."/>
            <person name="Borges T.A."/>
            <person name="Riano-Pachon D.M."/>
            <person name="Goldman G.H."/>
        </authorList>
    </citation>
    <scope>NUCLEOTIDE SEQUENCE [LARGE SCALE GENOMIC DNA]</scope>
    <source>
        <strain evidence="13">GHG001</strain>
    </source>
</reference>
<evidence type="ECO:0000256" key="1">
    <source>
        <dbReference type="ARBA" id="ARBA00001314"/>
    </source>
</evidence>
<comment type="subunit">
    <text evidence="3">Homodimer.</text>
</comment>
<sequence>MTAIPLEQFDAVLGSTSTEISSVALGGRILSTSDEWFAPASSLLKVGPAPSLKGQFGPKGALFDGWETRRHNPTYDWVILRLGPQAGGQLVGFDVDTANFNGNEAPEISIHALALTPQEESETGNALAENDARWECVVPVSPCGPSQRHLFTVAQGKGDKVYTHIKLHMIPDGGIARFRVYGVIPPPPVGQGEGEVVSTDNAAMNVLDLAHCLNGARVVFTDDQHFGAGSNIILPGRGKDMGDGWETRRSRGKGHFNWSIVKLGESGFLSYAEVDTAHFLGNFPESTEILGTVHTSPSIPSTSDVQWTTLLSRTKLGPGRRHFFPLLENTTPFTHVMVKMHPDGGIKRFRVHGRRASPILAANLPLASLPAVSVPQDIQDPLPSATSDPFAPVSALSSTPTTTMGIVVHGTFLAASPLTSEAFAPYGAVIDGPSSRNPMEKAFKVVNQGTAKKYLNLAEIVNDYPTDAGARTNIHVYRCDPATTMPFEVKLLERHRFTTQAFIPMVPVGGKQEGFLVVVALNSKDDRPDLNTIGVFEATSEQAIQYHPGVWHHPMIALGKAPTDFACIVNESPLHPGLDCDEVEV</sequence>
<gene>
    <name evidence="12" type="ORF">PSEUBRA_SCAF2g02965</name>
</gene>
<evidence type="ECO:0000256" key="9">
    <source>
        <dbReference type="ARBA" id="ARBA00056910"/>
    </source>
</evidence>
<evidence type="ECO:0000256" key="4">
    <source>
        <dbReference type="ARBA" id="ARBA00012170"/>
    </source>
</evidence>